<keyword evidence="2" id="KW-0732">Signal</keyword>
<evidence type="ECO:0000256" key="2">
    <source>
        <dbReference type="SAM" id="SignalP"/>
    </source>
</evidence>
<evidence type="ECO:0000313" key="4">
    <source>
        <dbReference type="EMBL" id="MDC0679084.1"/>
    </source>
</evidence>
<evidence type="ECO:0000256" key="1">
    <source>
        <dbReference type="SAM" id="MobiDB-lite"/>
    </source>
</evidence>
<dbReference type="PANTHER" id="PTHR40446:SF2">
    <property type="entry name" value="N-ACETYLGLUCOSAMINE-1-PHOSPHODIESTER ALPHA-N-ACETYLGLUCOSAMINIDASE"/>
    <property type="match status" value="1"/>
</dbReference>
<dbReference type="RefSeq" id="WP_272096027.1">
    <property type="nucleotide sequence ID" value="NZ_JAQNDK010000002.1"/>
</dbReference>
<feature type="chain" id="PRO_5045721959" evidence="2">
    <location>
        <begin position="26"/>
        <end position="273"/>
    </location>
</feature>
<gene>
    <name evidence="4" type="ORF">POL72_15175</name>
</gene>
<dbReference type="EMBL" id="JAQNDK010000002">
    <property type="protein sequence ID" value="MDC0679084.1"/>
    <property type="molecule type" value="Genomic_DNA"/>
</dbReference>
<reference evidence="4 5" key="1">
    <citation type="submission" date="2023-01" db="EMBL/GenBank/DDBJ databases">
        <title>Minimal conservation of predation-associated metabolite biosynthetic gene clusters underscores biosynthetic potential of Myxococcota including descriptions for ten novel species: Archangium lansinium sp. nov., Myxococcus landrumus sp. nov., Nannocystis bai.</title>
        <authorList>
            <person name="Ahearne A."/>
            <person name="Stevens C."/>
            <person name="Dowd S."/>
        </authorList>
    </citation>
    <scope>NUCLEOTIDE SEQUENCE [LARGE SCALE GENOMIC DNA]</scope>
    <source>
        <strain evidence="4 5">WIWO2</strain>
    </source>
</reference>
<proteinExistence type="predicted"/>
<dbReference type="Proteomes" id="UP001217485">
    <property type="component" value="Unassembled WGS sequence"/>
</dbReference>
<accession>A0ABT5BY45</accession>
<evidence type="ECO:0000259" key="3">
    <source>
        <dbReference type="Pfam" id="PF09992"/>
    </source>
</evidence>
<name>A0ABT5BY45_9BACT</name>
<dbReference type="Pfam" id="PF09992">
    <property type="entry name" value="NAGPA"/>
    <property type="match status" value="1"/>
</dbReference>
<feature type="region of interest" description="Disordered" evidence="1">
    <location>
        <begin position="28"/>
        <end position="58"/>
    </location>
</feature>
<feature type="compositionally biased region" description="Pro residues" evidence="1">
    <location>
        <begin position="31"/>
        <end position="44"/>
    </location>
</feature>
<organism evidence="4 5">
    <name type="scientific">Sorangium atrum</name>
    <dbReference type="NCBI Taxonomy" id="2995308"/>
    <lineage>
        <taxon>Bacteria</taxon>
        <taxon>Pseudomonadati</taxon>
        <taxon>Myxococcota</taxon>
        <taxon>Polyangia</taxon>
        <taxon>Polyangiales</taxon>
        <taxon>Polyangiaceae</taxon>
        <taxon>Sorangium</taxon>
    </lineage>
</organism>
<dbReference type="InterPro" id="IPR018711">
    <property type="entry name" value="NAGPA"/>
</dbReference>
<comment type="caution">
    <text evidence="4">The sequence shown here is derived from an EMBL/GenBank/DDBJ whole genome shotgun (WGS) entry which is preliminary data.</text>
</comment>
<sequence length="273" mass="28267">MTLRASPKALLSMAALALLGAAALASWRPAPSAPAPPEPPPPAPATLSPTEGPAAGAPVQPEVMTVEGEDYRVHVIAFRLANAHFEVVDVEMSRDVAGVLERTRASFVINGGFFDRQRRPEGLVVVDGRELAPLAPSLGGGVLVVSGGRAALHDAAGFVLSPGAHLAVQGLPRLVVSGSRNVRSDGGPRAERTALCVLDRGRRMEAIVARGDRAQSGPTLGLLADMLVARGCEQALNLDGGPSTGVAWREDGGAREMAPRGPIRHAIAVRLDP</sequence>
<keyword evidence="5" id="KW-1185">Reference proteome</keyword>
<keyword evidence="4" id="KW-0326">Glycosidase</keyword>
<feature type="domain" description="Phosphodiester glycosidase" evidence="3">
    <location>
        <begin position="104"/>
        <end position="248"/>
    </location>
</feature>
<protein>
    <submittedName>
        <fullName evidence="4">Phosphodiester glycosidase family protein</fullName>
    </submittedName>
</protein>
<keyword evidence="4" id="KW-0378">Hydrolase</keyword>
<dbReference type="GO" id="GO:0016798">
    <property type="term" value="F:hydrolase activity, acting on glycosyl bonds"/>
    <property type="evidence" value="ECO:0007669"/>
    <property type="project" value="UniProtKB-KW"/>
</dbReference>
<feature type="signal peptide" evidence="2">
    <location>
        <begin position="1"/>
        <end position="25"/>
    </location>
</feature>
<dbReference type="PANTHER" id="PTHR40446">
    <property type="entry name" value="N-ACETYLGLUCOSAMINE-1-PHOSPHODIESTER ALPHA-N-ACETYLGLUCOSAMINIDASE"/>
    <property type="match status" value="1"/>
</dbReference>
<evidence type="ECO:0000313" key="5">
    <source>
        <dbReference type="Proteomes" id="UP001217485"/>
    </source>
</evidence>